<dbReference type="InterPro" id="IPR017871">
    <property type="entry name" value="ABC_transporter-like_CS"/>
</dbReference>
<dbReference type="PANTHER" id="PTHR43335">
    <property type="entry name" value="ABC TRANSPORTER, ATP-BINDING PROTEIN"/>
    <property type="match status" value="1"/>
</dbReference>
<evidence type="ECO:0000256" key="4">
    <source>
        <dbReference type="ARBA" id="ARBA00022840"/>
    </source>
</evidence>
<dbReference type="InterPro" id="IPR027417">
    <property type="entry name" value="P-loop_NTPase"/>
</dbReference>
<dbReference type="SUPFAM" id="SSF52540">
    <property type="entry name" value="P-loop containing nucleoside triphosphate hydrolases"/>
    <property type="match status" value="1"/>
</dbReference>
<gene>
    <name evidence="6" type="ORF">HMPREF9709_01660</name>
</gene>
<dbReference type="PROSITE" id="PS50893">
    <property type="entry name" value="ABC_TRANSPORTER_2"/>
    <property type="match status" value="1"/>
</dbReference>
<comment type="caution">
    <text evidence="6">The sequence shown here is derived from an EMBL/GenBank/DDBJ whole genome shotgun (WGS) entry which is preliminary data.</text>
</comment>
<comment type="similarity">
    <text evidence="1">Belongs to the ABC transporter superfamily.</text>
</comment>
<dbReference type="InterPro" id="IPR003593">
    <property type="entry name" value="AAA+_ATPase"/>
</dbReference>
<evidence type="ECO:0000313" key="7">
    <source>
        <dbReference type="Proteomes" id="UP000004191"/>
    </source>
</evidence>
<dbReference type="SMART" id="SM00382">
    <property type="entry name" value="AAA"/>
    <property type="match status" value="1"/>
</dbReference>
<dbReference type="GO" id="GO:0005524">
    <property type="term" value="F:ATP binding"/>
    <property type="evidence" value="ECO:0007669"/>
    <property type="project" value="UniProtKB-KW"/>
</dbReference>
<dbReference type="GeneID" id="96999597"/>
<dbReference type="GO" id="GO:0016887">
    <property type="term" value="F:ATP hydrolysis activity"/>
    <property type="evidence" value="ECO:0007669"/>
    <property type="project" value="InterPro"/>
</dbReference>
<sequence>MESIVKTNNLTKRYGKKLAADKVNLTINRGDIYGLIGRNGAGKTTVLKMISDLIKPTSGEVTINTTDNNRPKIGLLIESPGLIQELDGLTNINLKLTALGINNKKYAEELMNTVGLGGEKKKIKQYSLGMKQRLGLAIALINDPEILILDEPTNGMDPQGMNDFRNLIKRLSKERDMTIIISSHILDELAKTVTRFGIIDNGSLITEISSEELAKVDKDKVKIVVENASEVVNLLINKLKITKIEQTDGKTIYISEDVDTKEINRYLAENQIYLEEIFTTHQSLENYYLNLTGGMVNA</sequence>
<protein>
    <recommendedName>
        <fullName evidence="5">ABC transporter domain-containing protein</fullName>
    </recommendedName>
</protein>
<evidence type="ECO:0000259" key="5">
    <source>
        <dbReference type="PROSITE" id="PS50893"/>
    </source>
</evidence>
<dbReference type="PROSITE" id="PS00211">
    <property type="entry name" value="ABC_TRANSPORTER_1"/>
    <property type="match status" value="1"/>
</dbReference>
<keyword evidence="2" id="KW-0813">Transport</keyword>
<evidence type="ECO:0000256" key="3">
    <source>
        <dbReference type="ARBA" id="ARBA00022741"/>
    </source>
</evidence>
<accession>H3NQP9</accession>
<proteinExistence type="inferred from homology"/>
<keyword evidence="7" id="KW-1185">Reference proteome</keyword>
<dbReference type="HOGENOM" id="CLU_000604_1_2_9"/>
<feature type="domain" description="ABC transporter" evidence="5">
    <location>
        <begin position="5"/>
        <end position="226"/>
    </location>
</feature>
<dbReference type="STRING" id="883114.HMPREF9709_01660"/>
<organism evidence="6 7">
    <name type="scientific">Helcococcus kunzii ATCC 51366</name>
    <dbReference type="NCBI Taxonomy" id="883114"/>
    <lineage>
        <taxon>Bacteria</taxon>
        <taxon>Bacillati</taxon>
        <taxon>Bacillota</taxon>
        <taxon>Tissierellia</taxon>
        <taxon>Tissierellales</taxon>
        <taxon>Peptoniphilaceae</taxon>
        <taxon>Helcococcus</taxon>
    </lineage>
</organism>
<evidence type="ECO:0000256" key="2">
    <source>
        <dbReference type="ARBA" id="ARBA00022448"/>
    </source>
</evidence>
<dbReference type="Gene3D" id="3.40.50.300">
    <property type="entry name" value="P-loop containing nucleotide triphosphate hydrolases"/>
    <property type="match status" value="1"/>
</dbReference>
<dbReference type="InterPro" id="IPR003439">
    <property type="entry name" value="ABC_transporter-like_ATP-bd"/>
</dbReference>
<name>H3NQP9_9FIRM</name>
<reference evidence="6 7" key="1">
    <citation type="submission" date="2012-01" db="EMBL/GenBank/DDBJ databases">
        <title>The Genome Sequence of Helcococcus kunzii ATCC 51366.</title>
        <authorList>
            <consortium name="The Broad Institute Genome Sequencing Platform"/>
            <person name="Earl A."/>
            <person name="Ward D."/>
            <person name="Feldgarden M."/>
            <person name="Gevers D."/>
            <person name="Huys G."/>
            <person name="Young S.K."/>
            <person name="Zeng Q."/>
            <person name="Gargeya S."/>
            <person name="Fitzgerald M."/>
            <person name="Haas B."/>
            <person name="Abouelleil A."/>
            <person name="Alvarado L."/>
            <person name="Arachchi H.M."/>
            <person name="Berlin A."/>
            <person name="Chapman S.B."/>
            <person name="Gearin G."/>
            <person name="Goldberg J."/>
            <person name="Griggs A."/>
            <person name="Gujja S."/>
            <person name="Hansen M."/>
            <person name="Heiman D."/>
            <person name="Howarth C."/>
            <person name="Larimer J."/>
            <person name="Lui A."/>
            <person name="MacDonald P.J.P."/>
            <person name="McCowen C."/>
            <person name="Montmayeur A."/>
            <person name="Murphy C."/>
            <person name="Neiman D."/>
            <person name="Pearson M."/>
            <person name="Priest M."/>
            <person name="Roberts A."/>
            <person name="Saif S."/>
            <person name="Shea T."/>
            <person name="Sisk P."/>
            <person name="Stolte C."/>
            <person name="Sykes S."/>
            <person name="Wortman J."/>
            <person name="Nusbaum C."/>
            <person name="Birren B."/>
        </authorList>
    </citation>
    <scope>NUCLEOTIDE SEQUENCE [LARGE SCALE GENOMIC DNA]</scope>
    <source>
        <strain evidence="6 7">ATCC 51366</strain>
    </source>
</reference>
<evidence type="ECO:0000313" key="6">
    <source>
        <dbReference type="EMBL" id="EHR32046.1"/>
    </source>
</evidence>
<dbReference type="PANTHER" id="PTHR43335:SF4">
    <property type="entry name" value="ABC TRANSPORTER, ATP-BINDING PROTEIN"/>
    <property type="match status" value="1"/>
</dbReference>
<dbReference type="AlphaFoldDB" id="H3NQP9"/>
<dbReference type="EMBL" id="AGEI01000031">
    <property type="protein sequence ID" value="EHR32046.1"/>
    <property type="molecule type" value="Genomic_DNA"/>
</dbReference>
<keyword evidence="4" id="KW-0067">ATP-binding</keyword>
<dbReference type="RefSeq" id="WP_005399175.1">
    <property type="nucleotide sequence ID" value="NZ_JH601088.1"/>
</dbReference>
<dbReference type="OrthoDB" id="9809205at2"/>
<evidence type="ECO:0000256" key="1">
    <source>
        <dbReference type="ARBA" id="ARBA00005417"/>
    </source>
</evidence>
<dbReference type="Proteomes" id="UP000004191">
    <property type="component" value="Unassembled WGS sequence"/>
</dbReference>
<dbReference type="Pfam" id="PF00005">
    <property type="entry name" value="ABC_tran"/>
    <property type="match status" value="1"/>
</dbReference>
<dbReference type="eggNOG" id="COG1131">
    <property type="taxonomic scope" value="Bacteria"/>
</dbReference>
<keyword evidence="3" id="KW-0547">Nucleotide-binding</keyword>